<name>A0A0M7B6B6_9RHOB</name>
<keyword evidence="2" id="KW-1185">Reference proteome</keyword>
<proteinExistence type="predicted"/>
<evidence type="ECO:0000313" key="2">
    <source>
        <dbReference type="Proteomes" id="UP000049455"/>
    </source>
</evidence>
<dbReference type="EMBL" id="CYPR01000017">
    <property type="protein sequence ID" value="CUH15036.1"/>
    <property type="molecule type" value="Genomic_DNA"/>
</dbReference>
<gene>
    <name evidence="1" type="ORF">JSE7799_00293</name>
</gene>
<organism evidence="1 2">
    <name type="scientific">Jannaschia seosinensis</name>
    <dbReference type="NCBI Taxonomy" id="313367"/>
    <lineage>
        <taxon>Bacteria</taxon>
        <taxon>Pseudomonadati</taxon>
        <taxon>Pseudomonadota</taxon>
        <taxon>Alphaproteobacteria</taxon>
        <taxon>Rhodobacterales</taxon>
        <taxon>Roseobacteraceae</taxon>
        <taxon>Jannaschia</taxon>
    </lineage>
</organism>
<reference evidence="1 2" key="1">
    <citation type="submission" date="2015-09" db="EMBL/GenBank/DDBJ databases">
        <authorList>
            <person name="Jackson K.R."/>
            <person name="Lunt B.L."/>
            <person name="Fisher J.N.B."/>
            <person name="Gardner A.V."/>
            <person name="Bailey M.E."/>
            <person name="Deus L.M."/>
            <person name="Earl A.S."/>
            <person name="Gibby P.D."/>
            <person name="Hartmann K.A."/>
            <person name="Liu J.E."/>
            <person name="Manci A.M."/>
            <person name="Nielsen D.A."/>
            <person name="Solomon M.B."/>
            <person name="Breakwell D.P."/>
            <person name="Burnett S.H."/>
            <person name="Grose J.H."/>
        </authorList>
    </citation>
    <scope>NUCLEOTIDE SEQUENCE [LARGE SCALE GENOMIC DNA]</scope>
    <source>
        <strain evidence="1 2">CECT 7799</strain>
    </source>
</reference>
<protein>
    <submittedName>
        <fullName evidence="1">Uncharacterized protein</fullName>
    </submittedName>
</protein>
<dbReference type="Proteomes" id="UP000049455">
    <property type="component" value="Unassembled WGS sequence"/>
</dbReference>
<evidence type="ECO:0000313" key="1">
    <source>
        <dbReference type="EMBL" id="CUH15036.1"/>
    </source>
</evidence>
<dbReference type="AlphaFoldDB" id="A0A0M7B6B6"/>
<sequence>MPLSLFLAFAGTALVVLIPACLPLSKRPPGPVDQN</sequence>
<accession>A0A0M7B6B6</accession>